<feature type="region of interest" description="Disordered" evidence="1">
    <location>
        <begin position="1"/>
        <end position="24"/>
    </location>
</feature>
<dbReference type="EnsemblMetazoa" id="ACOM041923-RA">
    <property type="protein sequence ID" value="ACOM041923-PA.1"/>
    <property type="gene ID" value="ACOM041923"/>
</dbReference>
<reference evidence="2" key="1">
    <citation type="submission" date="2022-08" db="UniProtKB">
        <authorList>
            <consortium name="EnsemblMetazoa"/>
        </authorList>
    </citation>
    <scope>IDENTIFICATION</scope>
</reference>
<sequence length="102" mass="10806">MAQKFRYSTSGDEGSTEYPGAFAGTQTCDQPSAPCYDSKTGRASEGGTLYQSRNQSFTLGRSTIDSRVEVSCGKRGVTEKAPKHGDIDRGLGFGAAQMVAAR</sequence>
<feature type="compositionally biased region" description="Polar residues" evidence="1">
    <location>
        <begin position="1"/>
        <end position="13"/>
    </location>
</feature>
<organism evidence="2">
    <name type="scientific">Anopheles coluzzii</name>
    <name type="common">African malaria mosquito</name>
    <dbReference type="NCBI Taxonomy" id="1518534"/>
    <lineage>
        <taxon>Eukaryota</taxon>
        <taxon>Metazoa</taxon>
        <taxon>Ecdysozoa</taxon>
        <taxon>Arthropoda</taxon>
        <taxon>Hexapoda</taxon>
        <taxon>Insecta</taxon>
        <taxon>Pterygota</taxon>
        <taxon>Neoptera</taxon>
        <taxon>Endopterygota</taxon>
        <taxon>Diptera</taxon>
        <taxon>Nematocera</taxon>
        <taxon>Culicoidea</taxon>
        <taxon>Culicidae</taxon>
        <taxon>Anophelinae</taxon>
        <taxon>Anopheles</taxon>
    </lineage>
</organism>
<proteinExistence type="predicted"/>
<evidence type="ECO:0000256" key="1">
    <source>
        <dbReference type="SAM" id="MobiDB-lite"/>
    </source>
</evidence>
<accession>A0A8W7Q2Y8</accession>
<dbReference type="Proteomes" id="UP000075882">
    <property type="component" value="Unassembled WGS sequence"/>
</dbReference>
<protein>
    <submittedName>
        <fullName evidence="2">Uncharacterized protein</fullName>
    </submittedName>
</protein>
<evidence type="ECO:0000313" key="2">
    <source>
        <dbReference type="EnsemblMetazoa" id="ACOM041923-PA.1"/>
    </source>
</evidence>
<name>A0A8W7Q2Y8_ANOCL</name>
<dbReference type="AlphaFoldDB" id="A0A8W7Q2Y8"/>